<dbReference type="PANTHER" id="PTHR13035">
    <property type="entry name" value="PROTEIN N-TERMINAL GLUTAMINE AMIDOHYDROLASE"/>
    <property type="match status" value="1"/>
</dbReference>
<accession>A0ABQ8FL38</accession>
<evidence type="ECO:0000256" key="7">
    <source>
        <dbReference type="ARBA" id="ARBA00048768"/>
    </source>
</evidence>
<comment type="function">
    <text evidence="8">Mediates the side-chain deamidation of N-terminal glutamine residues to glutamate, an important step in N-end rule pathway of protein degradation. Conversion of the resulting N-terminal glutamine to glutamate renders the protein susceptible to arginylation, polyubiquitination and degradation as specified by the N-end rule. Does not act on substrates with internal or C-terminal glutamine and does not act on non-glutamine residues in any position.</text>
</comment>
<evidence type="ECO:0000256" key="1">
    <source>
        <dbReference type="ARBA" id="ARBA00008985"/>
    </source>
</evidence>
<dbReference type="InterPro" id="IPR039733">
    <property type="entry name" value="NTAQ1"/>
</dbReference>
<protein>
    <recommendedName>
        <fullName evidence="4 8">Protein N-terminal glutamine amidohydrolase</fullName>
        <ecNumber evidence="3 8">3.5.1.122</ecNumber>
    </recommendedName>
    <alternativeName>
        <fullName evidence="6 8">Protein NH2-terminal glutamine deamidase</fullName>
    </alternativeName>
</protein>
<evidence type="ECO:0000256" key="4">
    <source>
        <dbReference type="ARBA" id="ARBA00021247"/>
    </source>
</evidence>
<evidence type="ECO:0000256" key="8">
    <source>
        <dbReference type="RuleBase" id="RU367082"/>
    </source>
</evidence>
<evidence type="ECO:0000256" key="2">
    <source>
        <dbReference type="ARBA" id="ARBA00011245"/>
    </source>
</evidence>
<dbReference type="InterPro" id="IPR037132">
    <property type="entry name" value="N_Gln_amidohydro_ab_roll_sf"/>
</dbReference>
<keyword evidence="5 8" id="KW-0378">Hydrolase</keyword>
<reference evidence="10 11" key="1">
    <citation type="submission" date="2021-02" db="EMBL/GenBank/DDBJ databases">
        <title>Variation within the Batrachochytrium salamandrivorans European outbreak.</title>
        <authorList>
            <person name="Kelly M."/>
            <person name="Pasmans F."/>
            <person name="Shea T.P."/>
            <person name="Munoz J.F."/>
            <person name="Carranza S."/>
            <person name="Cuomo C.A."/>
            <person name="Martel A."/>
        </authorList>
    </citation>
    <scope>NUCLEOTIDE SEQUENCE [LARGE SCALE GENOMIC DNA]</scope>
    <source>
        <strain evidence="10 11">AMFP18/2</strain>
    </source>
</reference>
<keyword evidence="11" id="KW-1185">Reference proteome</keyword>
<comment type="subunit">
    <text evidence="2 8">Monomer.</text>
</comment>
<evidence type="ECO:0000313" key="11">
    <source>
        <dbReference type="Proteomes" id="UP001648503"/>
    </source>
</evidence>
<evidence type="ECO:0000256" key="6">
    <source>
        <dbReference type="ARBA" id="ARBA00029677"/>
    </source>
</evidence>
<comment type="catalytic activity">
    <reaction evidence="7 8">
        <text>N-terminal L-glutaminyl-[protein] + H2O = N-terminal L-glutamyl-[protein] + NH4(+)</text>
        <dbReference type="Rhea" id="RHEA:50680"/>
        <dbReference type="Rhea" id="RHEA-COMP:12668"/>
        <dbReference type="Rhea" id="RHEA-COMP:12777"/>
        <dbReference type="ChEBI" id="CHEBI:15377"/>
        <dbReference type="ChEBI" id="CHEBI:28938"/>
        <dbReference type="ChEBI" id="CHEBI:64721"/>
        <dbReference type="ChEBI" id="CHEBI:64722"/>
        <dbReference type="EC" id="3.5.1.122"/>
    </reaction>
</comment>
<evidence type="ECO:0000256" key="3">
    <source>
        <dbReference type="ARBA" id="ARBA00012718"/>
    </source>
</evidence>
<evidence type="ECO:0000259" key="9">
    <source>
        <dbReference type="Pfam" id="PF09764"/>
    </source>
</evidence>
<dbReference type="InterPro" id="IPR023128">
    <property type="entry name" value="Prot_N_Gln_amidohydro_ab_roll"/>
</dbReference>
<feature type="domain" description="Protein N-terminal glutamine amidohydrolase alpha beta roll" evidence="9">
    <location>
        <begin position="3"/>
        <end position="152"/>
    </location>
</feature>
<organism evidence="10 11">
    <name type="scientific">Batrachochytrium salamandrivorans</name>
    <dbReference type="NCBI Taxonomy" id="1357716"/>
    <lineage>
        <taxon>Eukaryota</taxon>
        <taxon>Fungi</taxon>
        <taxon>Fungi incertae sedis</taxon>
        <taxon>Chytridiomycota</taxon>
        <taxon>Chytridiomycota incertae sedis</taxon>
        <taxon>Chytridiomycetes</taxon>
        <taxon>Rhizophydiales</taxon>
        <taxon>Rhizophydiales incertae sedis</taxon>
        <taxon>Batrachochytrium</taxon>
    </lineage>
</organism>
<dbReference type="EC" id="3.5.1.122" evidence="3 8"/>
<evidence type="ECO:0000313" key="10">
    <source>
        <dbReference type="EMBL" id="KAH6600181.1"/>
    </source>
</evidence>
<sequence length="154" mass="17536">MPQIPLWAQANGPSNDEIPVVWDYHVILLQTTKADSTPPVTYVFDMDTVLEFPVAFSDYSEKALKTMSGIDLPKQYHRYYRVIPGELFLTHFASDRSHMLNADKGWNAEPPASLCISTKESTMNLEDYINMESNTDSTIYGKVLNEAEFLDKYS</sequence>
<proteinExistence type="inferred from homology"/>
<gene>
    <name evidence="10" type="ORF">BASA50_002506</name>
</gene>
<comment type="caution">
    <text evidence="10">The sequence shown here is derived from an EMBL/GenBank/DDBJ whole genome shotgun (WGS) entry which is preliminary data.</text>
</comment>
<evidence type="ECO:0000256" key="5">
    <source>
        <dbReference type="ARBA" id="ARBA00022801"/>
    </source>
</evidence>
<dbReference type="PANTHER" id="PTHR13035:SF0">
    <property type="entry name" value="PROTEIN N-TERMINAL GLUTAMINE AMIDOHYDROLASE"/>
    <property type="match status" value="1"/>
</dbReference>
<comment type="similarity">
    <text evidence="1 8">Belongs to the NTAQ1 family.</text>
</comment>
<dbReference type="EMBL" id="JAFCIX010000046">
    <property type="protein sequence ID" value="KAH6600181.1"/>
    <property type="molecule type" value="Genomic_DNA"/>
</dbReference>
<dbReference type="Proteomes" id="UP001648503">
    <property type="component" value="Unassembled WGS sequence"/>
</dbReference>
<dbReference type="Pfam" id="PF09764">
    <property type="entry name" value="Nt_Gln_amidase"/>
    <property type="match status" value="1"/>
</dbReference>
<dbReference type="Gene3D" id="3.10.620.10">
    <property type="entry name" value="Protein N-terminal glutamine amidohydrolase, alpha beta roll"/>
    <property type="match status" value="1"/>
</dbReference>
<name>A0ABQ8FL38_9FUNG</name>